<dbReference type="OrthoDB" id="8265479at2"/>
<dbReference type="RefSeq" id="WP_037931111.1">
    <property type="nucleotide sequence ID" value="NZ_FQVP01000008.1"/>
</dbReference>
<protein>
    <submittedName>
        <fullName evidence="1">Uncharacterized protein</fullName>
    </submittedName>
</protein>
<evidence type="ECO:0000313" key="1">
    <source>
        <dbReference type="EMBL" id="KEJ93988.1"/>
    </source>
</evidence>
<accession>A0A073IUH9</accession>
<keyword evidence="2" id="KW-1185">Reference proteome</keyword>
<proteinExistence type="predicted"/>
<name>A0A073IUH9_9RHOB</name>
<gene>
    <name evidence="1" type="ORF">SUH3_12010</name>
</gene>
<dbReference type="AlphaFoldDB" id="A0A073IUH9"/>
<dbReference type="EMBL" id="JAMD01000021">
    <property type="protein sequence ID" value="KEJ93988.1"/>
    <property type="molecule type" value="Genomic_DNA"/>
</dbReference>
<organism evidence="1 2">
    <name type="scientific">Pseudosulfitobacter pseudonitzschiae</name>
    <dbReference type="NCBI Taxonomy" id="1402135"/>
    <lineage>
        <taxon>Bacteria</taxon>
        <taxon>Pseudomonadati</taxon>
        <taxon>Pseudomonadota</taxon>
        <taxon>Alphaproteobacteria</taxon>
        <taxon>Rhodobacterales</taxon>
        <taxon>Roseobacteraceae</taxon>
        <taxon>Pseudosulfitobacter</taxon>
    </lineage>
</organism>
<comment type="caution">
    <text evidence="1">The sequence shown here is derived from an EMBL/GenBank/DDBJ whole genome shotgun (WGS) entry which is preliminary data.</text>
</comment>
<reference evidence="1 2" key="1">
    <citation type="submission" date="2014-01" db="EMBL/GenBank/DDBJ databases">
        <title>Sulfitobacter sp. H3 (MCCC 1A00686) Genome Sequencing.</title>
        <authorList>
            <person name="Lai Q."/>
            <person name="Hong Z."/>
        </authorList>
    </citation>
    <scope>NUCLEOTIDE SEQUENCE [LARGE SCALE GENOMIC DNA]</scope>
    <source>
        <strain evidence="1 2">H3</strain>
    </source>
</reference>
<dbReference type="Proteomes" id="UP000027746">
    <property type="component" value="Unassembled WGS sequence"/>
</dbReference>
<evidence type="ECO:0000313" key="2">
    <source>
        <dbReference type="Proteomes" id="UP000027746"/>
    </source>
</evidence>
<sequence length="209" mass="21839">MIYPRADLFDLCKVADATFWPMHRQELSRTVGGSTQAKDLGPALWRASFTTAPALRGDAAAIEAALITLNGSAGSFLAYDVRRPFPAAHPGGYAGAISVSALYPADAFSIQLSAAAGGLSLRPGDYISFEYGPRPSRALHMIQAAQNIVGAGSAKKFSVFPALRPGVTVGAAVTVNRAPCEMILEPGQSPPSLRDLVASSVSFSAVQIF</sequence>